<feature type="domain" description="Enoyl reductase (ER)" evidence="2">
    <location>
        <begin position="20"/>
        <end position="339"/>
    </location>
</feature>
<organism evidence="3 4">
    <name type="scientific">Calocera cornea HHB12733</name>
    <dbReference type="NCBI Taxonomy" id="1353952"/>
    <lineage>
        <taxon>Eukaryota</taxon>
        <taxon>Fungi</taxon>
        <taxon>Dikarya</taxon>
        <taxon>Basidiomycota</taxon>
        <taxon>Agaricomycotina</taxon>
        <taxon>Dacrymycetes</taxon>
        <taxon>Dacrymycetales</taxon>
        <taxon>Dacrymycetaceae</taxon>
        <taxon>Calocera</taxon>
    </lineage>
</organism>
<dbReference type="SUPFAM" id="SSF51735">
    <property type="entry name" value="NAD(P)-binding Rossmann-fold domains"/>
    <property type="match status" value="1"/>
</dbReference>
<keyword evidence="1" id="KW-0560">Oxidoreductase</keyword>
<reference evidence="3 4" key="1">
    <citation type="journal article" date="2016" name="Mol. Biol. Evol.">
        <title>Comparative Genomics of Early-Diverging Mushroom-Forming Fungi Provides Insights into the Origins of Lignocellulose Decay Capabilities.</title>
        <authorList>
            <person name="Nagy L.G."/>
            <person name="Riley R."/>
            <person name="Tritt A."/>
            <person name="Adam C."/>
            <person name="Daum C."/>
            <person name="Floudas D."/>
            <person name="Sun H."/>
            <person name="Yadav J.S."/>
            <person name="Pangilinan J."/>
            <person name="Larsson K.H."/>
            <person name="Matsuura K."/>
            <person name="Barry K."/>
            <person name="Labutti K."/>
            <person name="Kuo R."/>
            <person name="Ohm R.A."/>
            <person name="Bhattacharya S.S."/>
            <person name="Shirouzu T."/>
            <person name="Yoshinaga Y."/>
            <person name="Martin F.M."/>
            <person name="Grigoriev I.V."/>
            <person name="Hibbett D.S."/>
        </authorList>
    </citation>
    <scope>NUCLEOTIDE SEQUENCE [LARGE SCALE GENOMIC DNA]</scope>
    <source>
        <strain evidence="3 4">HHB12733</strain>
    </source>
</reference>
<dbReference type="EMBL" id="KV424061">
    <property type="protein sequence ID" value="KZT52607.1"/>
    <property type="molecule type" value="Genomic_DNA"/>
</dbReference>
<dbReference type="InterPro" id="IPR041694">
    <property type="entry name" value="ADH_N_2"/>
</dbReference>
<accession>A0A165DDZ5</accession>
<evidence type="ECO:0000256" key="1">
    <source>
        <dbReference type="ARBA" id="ARBA00023002"/>
    </source>
</evidence>
<dbReference type="InterPro" id="IPR045010">
    <property type="entry name" value="MDR_fam"/>
</dbReference>
<dbReference type="Pfam" id="PF16884">
    <property type="entry name" value="ADH_N_2"/>
    <property type="match status" value="1"/>
</dbReference>
<keyword evidence="4" id="KW-1185">Reference proteome</keyword>
<evidence type="ECO:0000313" key="3">
    <source>
        <dbReference type="EMBL" id="KZT52607.1"/>
    </source>
</evidence>
<proteinExistence type="predicted"/>
<dbReference type="Gene3D" id="3.40.50.720">
    <property type="entry name" value="NAD(P)-binding Rossmann-like Domain"/>
    <property type="match status" value="1"/>
</dbReference>
<dbReference type="SMART" id="SM00829">
    <property type="entry name" value="PKS_ER"/>
    <property type="match status" value="1"/>
</dbReference>
<dbReference type="FunCoup" id="A0A165DDZ5">
    <property type="interactions" value="65"/>
</dbReference>
<name>A0A165DDZ5_9BASI</name>
<dbReference type="InterPro" id="IPR011032">
    <property type="entry name" value="GroES-like_sf"/>
</dbReference>
<dbReference type="FunFam" id="3.40.50.720:FF:000121">
    <property type="entry name" value="Prostaglandin reductase 2"/>
    <property type="match status" value="1"/>
</dbReference>
<dbReference type="InterPro" id="IPR020843">
    <property type="entry name" value="ER"/>
</dbReference>
<dbReference type="PANTHER" id="PTHR43205">
    <property type="entry name" value="PROSTAGLANDIN REDUCTASE"/>
    <property type="match status" value="1"/>
</dbReference>
<dbReference type="InterPro" id="IPR013149">
    <property type="entry name" value="ADH-like_C"/>
</dbReference>
<dbReference type="Pfam" id="PF00107">
    <property type="entry name" value="ADH_zinc_N"/>
    <property type="match status" value="1"/>
</dbReference>
<dbReference type="Proteomes" id="UP000076842">
    <property type="component" value="Unassembled WGS sequence"/>
</dbReference>
<dbReference type="CDD" id="cd05288">
    <property type="entry name" value="PGDH"/>
    <property type="match status" value="1"/>
</dbReference>
<evidence type="ECO:0000313" key="4">
    <source>
        <dbReference type="Proteomes" id="UP000076842"/>
    </source>
</evidence>
<evidence type="ECO:0000259" key="2">
    <source>
        <dbReference type="SMART" id="SM00829"/>
    </source>
</evidence>
<dbReference type="Gene3D" id="3.90.180.10">
    <property type="entry name" value="Medium-chain alcohol dehydrogenases, catalytic domain"/>
    <property type="match status" value="1"/>
</dbReference>
<protein>
    <submittedName>
        <fullName evidence="3">Alcohol dehydrogenase</fullName>
    </submittedName>
</protein>
<dbReference type="OrthoDB" id="809632at2759"/>
<dbReference type="SUPFAM" id="SSF50129">
    <property type="entry name" value="GroES-like"/>
    <property type="match status" value="1"/>
</dbReference>
<dbReference type="PANTHER" id="PTHR43205:SF7">
    <property type="entry name" value="PROSTAGLANDIN REDUCTASE 1"/>
    <property type="match status" value="1"/>
</dbReference>
<dbReference type="GO" id="GO:0016628">
    <property type="term" value="F:oxidoreductase activity, acting on the CH-CH group of donors, NAD or NADP as acceptor"/>
    <property type="evidence" value="ECO:0007669"/>
    <property type="project" value="InterPro"/>
</dbReference>
<dbReference type="AlphaFoldDB" id="A0A165DDZ5"/>
<gene>
    <name evidence="3" type="ORF">CALCODRAFT_557982</name>
</gene>
<sequence>MAPVTNACYRFISHPVGYPDPLKNFQYDTSRTIDPDEVDLKGGFLTQTQFLSIDPFMRGRLDAGTFQCWELGQMFEGFGISEVIRSDVPEFQEGDILYGFQPFEHYTLHTKYEARGKMWRVIHNYEDLPLSVYLGAAGMPGKTGYYGMKHIGNPKAGENIFVSTAAGPVGQMVCQLAKAWGLKVLGSTGSDEKVQFLREELGIDQAFNYKTSSIAEEVKKFGGLDIFWDNVGGETLDIALKNMNVKGRIIVCGHISTYNGEEAYGIKNIWDMVYKEVKMEGLHVTTLESQYGDEFYATVPKMIAEGKLKYKEDVTIGLENAGDVLVKVLKGQNAGKAILQMWP</sequence>
<dbReference type="InterPro" id="IPR036291">
    <property type="entry name" value="NAD(P)-bd_dom_sf"/>
</dbReference>
<dbReference type="InParanoid" id="A0A165DDZ5"/>